<evidence type="ECO:0000313" key="2">
    <source>
        <dbReference type="Proteomes" id="UP001150924"/>
    </source>
</evidence>
<dbReference type="EMBL" id="JAPNKE010000002">
    <property type="protein sequence ID" value="MCY1004524.1"/>
    <property type="molecule type" value="Genomic_DNA"/>
</dbReference>
<dbReference type="Proteomes" id="UP001150924">
    <property type="component" value="Unassembled WGS sequence"/>
</dbReference>
<name>A0A9X3EJT5_9BACT</name>
<dbReference type="AlphaFoldDB" id="A0A9X3EJT5"/>
<reference evidence="1" key="1">
    <citation type="submission" date="2022-11" db="EMBL/GenBank/DDBJ databases">
        <title>Minimal conservation of predation-associated metabolite biosynthetic gene clusters underscores biosynthetic potential of Myxococcota including descriptions for ten novel species: Archangium lansinium sp. nov., Myxococcus landrumus sp. nov., Nannocystis bai.</title>
        <authorList>
            <person name="Ahearne A."/>
            <person name="Stevens C."/>
            <person name="Phillips K."/>
        </authorList>
    </citation>
    <scope>NUCLEOTIDE SEQUENCE</scope>
    <source>
        <strain evidence="1">Na p29</strain>
    </source>
</reference>
<sequence>MPGDGNNGLEERNRYTFPPTESYSFKLEIDATDDLEKGRVMTRAVGVSDRLAALERLVYSPKGILGDFADSFVSLFNGATDDIPSRQTVPIVLLALGRRRVLPVWISSMSVTETLHNAALMPIHAEVQLDFQVIQPHELRAKPYPDIVLAVAAYKLNALERDTLALAHLATVVSDLRDYV</sequence>
<accession>A0A9X3EJT5</accession>
<proteinExistence type="predicted"/>
<protein>
    <submittedName>
        <fullName evidence="1">Uncharacterized protein</fullName>
    </submittedName>
</protein>
<dbReference type="RefSeq" id="WP_267766078.1">
    <property type="nucleotide sequence ID" value="NZ_JAPNKE010000002.1"/>
</dbReference>
<organism evidence="1 2">
    <name type="scientific">Nannocystis pusilla</name>
    <dbReference type="NCBI Taxonomy" id="889268"/>
    <lineage>
        <taxon>Bacteria</taxon>
        <taxon>Pseudomonadati</taxon>
        <taxon>Myxococcota</taxon>
        <taxon>Polyangia</taxon>
        <taxon>Nannocystales</taxon>
        <taxon>Nannocystaceae</taxon>
        <taxon>Nannocystis</taxon>
    </lineage>
</organism>
<keyword evidence="2" id="KW-1185">Reference proteome</keyword>
<gene>
    <name evidence="1" type="ORF">OV079_02855</name>
</gene>
<comment type="caution">
    <text evidence="1">The sequence shown here is derived from an EMBL/GenBank/DDBJ whole genome shotgun (WGS) entry which is preliminary data.</text>
</comment>
<evidence type="ECO:0000313" key="1">
    <source>
        <dbReference type="EMBL" id="MCY1004524.1"/>
    </source>
</evidence>